<reference evidence="1 2" key="1">
    <citation type="journal article" date="2016" name="Mol. Biol. Evol.">
        <title>Comparative Genomics of Early-Diverging Mushroom-Forming Fungi Provides Insights into the Origins of Lignocellulose Decay Capabilities.</title>
        <authorList>
            <person name="Nagy L.G."/>
            <person name="Riley R."/>
            <person name="Tritt A."/>
            <person name="Adam C."/>
            <person name="Daum C."/>
            <person name="Floudas D."/>
            <person name="Sun H."/>
            <person name="Yadav J.S."/>
            <person name="Pangilinan J."/>
            <person name="Larsson K.H."/>
            <person name="Matsuura K."/>
            <person name="Barry K."/>
            <person name="Labutti K."/>
            <person name="Kuo R."/>
            <person name="Ohm R.A."/>
            <person name="Bhattacharya S.S."/>
            <person name="Shirouzu T."/>
            <person name="Yoshinaga Y."/>
            <person name="Martin F.M."/>
            <person name="Grigoriev I.V."/>
            <person name="Hibbett D.S."/>
        </authorList>
    </citation>
    <scope>NUCLEOTIDE SEQUENCE [LARGE SCALE GENOMIC DNA]</scope>
    <source>
        <strain evidence="1 2">CBS 109695</strain>
    </source>
</reference>
<accession>A0A166GI59</accession>
<gene>
    <name evidence="1" type="ORF">FIBSPDRAFT_864493</name>
</gene>
<dbReference type="AlphaFoldDB" id="A0A166GI59"/>
<name>A0A166GI59_9AGAM</name>
<feature type="non-terminal residue" evidence="1">
    <location>
        <position position="71"/>
    </location>
</feature>
<dbReference type="EMBL" id="KV417578">
    <property type="protein sequence ID" value="KZP17861.1"/>
    <property type="molecule type" value="Genomic_DNA"/>
</dbReference>
<keyword evidence="2" id="KW-1185">Reference proteome</keyword>
<protein>
    <submittedName>
        <fullName evidence="1">Uncharacterized protein</fullName>
    </submittedName>
</protein>
<evidence type="ECO:0000313" key="2">
    <source>
        <dbReference type="Proteomes" id="UP000076532"/>
    </source>
</evidence>
<proteinExistence type="predicted"/>
<dbReference type="Proteomes" id="UP000076532">
    <property type="component" value="Unassembled WGS sequence"/>
</dbReference>
<sequence length="71" mass="8374">MHHEWFGNPPFSIPIDLILVEWEDKWAAGLCGQCRANARQKTTEGQEKLFAILPSMFELPEWEELREKWST</sequence>
<evidence type="ECO:0000313" key="1">
    <source>
        <dbReference type="EMBL" id="KZP17861.1"/>
    </source>
</evidence>
<organism evidence="1 2">
    <name type="scientific">Athelia psychrophila</name>
    <dbReference type="NCBI Taxonomy" id="1759441"/>
    <lineage>
        <taxon>Eukaryota</taxon>
        <taxon>Fungi</taxon>
        <taxon>Dikarya</taxon>
        <taxon>Basidiomycota</taxon>
        <taxon>Agaricomycotina</taxon>
        <taxon>Agaricomycetes</taxon>
        <taxon>Agaricomycetidae</taxon>
        <taxon>Atheliales</taxon>
        <taxon>Atheliaceae</taxon>
        <taxon>Athelia</taxon>
    </lineage>
</organism>